<evidence type="ECO:0000313" key="3">
    <source>
        <dbReference type="Proteomes" id="UP000594961"/>
    </source>
</evidence>
<reference evidence="2 3" key="1">
    <citation type="submission" date="2020-10" db="EMBL/GenBank/DDBJ databases">
        <title>Trueperella pecoris sp. nov. isolated from bovine and porcine specimens.</title>
        <authorList>
            <person name="Schoenecker L."/>
            <person name="Schnydrig P."/>
            <person name="Brodard I."/>
            <person name="Thomann A."/>
            <person name="Hemphill A."/>
            <person name="Rodriguez-Campos S."/>
            <person name="Perreten V."/>
            <person name="Jores J."/>
            <person name="Kittl S."/>
        </authorList>
    </citation>
    <scope>NUCLEOTIDE SEQUENCE [LARGE SCALE GENOMIC DNA]</scope>
    <source>
        <strain evidence="2 3">19OD0592</strain>
    </source>
</reference>
<evidence type="ECO:0000313" key="2">
    <source>
        <dbReference type="EMBL" id="QOR47783.1"/>
    </source>
</evidence>
<dbReference type="EMBL" id="CP063212">
    <property type="protein sequence ID" value="QOR47783.1"/>
    <property type="molecule type" value="Genomic_DNA"/>
</dbReference>
<protein>
    <submittedName>
        <fullName evidence="2">Uncharacterized protein</fullName>
    </submittedName>
</protein>
<dbReference type="Proteomes" id="UP000594961">
    <property type="component" value="Chromosome"/>
</dbReference>
<gene>
    <name evidence="2" type="ORF">INS90_00250</name>
</gene>
<sequence>MNEPREPLPRPELPDELARAQSVKRRKGSVFRAIVAIVVAFAMVAGGVLVTLAVLTGGPVRADAPLDPATPTASLPQALPQVDPALAPSLEGTTFTIPFEGGEPGDLELAVRNVYIYDPSAEFDAGRYSRAMGGYSPVIGGASARHAVVEGMLTNHSDHDVMPEVSAGYLLSHFQGFLRDAAGNVSREVAKVGGDPLTAFSYLSPKPLRSGVPNQFVLVFPLGNDAVPAQLGIAPGVAWSDQAVWLDVSGLAGSGPSF</sequence>
<dbReference type="RefSeq" id="WP_197553281.1">
    <property type="nucleotide sequence ID" value="NZ_CP063212.1"/>
</dbReference>
<name>A0A7M1R0X3_9ACTO</name>
<keyword evidence="1" id="KW-0472">Membrane</keyword>
<keyword evidence="1" id="KW-0812">Transmembrane</keyword>
<keyword evidence="1" id="KW-1133">Transmembrane helix</keyword>
<accession>A0A7M1R0X3</accession>
<organism evidence="2 3">
    <name type="scientific">Trueperella pecoris</name>
    <dbReference type="NCBI Taxonomy" id="2733571"/>
    <lineage>
        <taxon>Bacteria</taxon>
        <taxon>Bacillati</taxon>
        <taxon>Actinomycetota</taxon>
        <taxon>Actinomycetes</taxon>
        <taxon>Actinomycetales</taxon>
        <taxon>Actinomycetaceae</taxon>
        <taxon>Trueperella</taxon>
    </lineage>
</organism>
<dbReference type="AlphaFoldDB" id="A0A7M1R0X3"/>
<evidence type="ECO:0000256" key="1">
    <source>
        <dbReference type="SAM" id="Phobius"/>
    </source>
</evidence>
<feature type="transmembrane region" description="Helical" evidence="1">
    <location>
        <begin position="29"/>
        <end position="55"/>
    </location>
</feature>
<proteinExistence type="predicted"/>